<evidence type="ECO:0000313" key="4">
    <source>
        <dbReference type="EMBL" id="MFD1460538.1"/>
    </source>
</evidence>
<dbReference type="PANTHER" id="PTHR43540">
    <property type="entry name" value="PEROXYUREIDOACRYLATE/UREIDOACRYLATE AMIDOHYDROLASE-RELATED"/>
    <property type="match status" value="1"/>
</dbReference>
<dbReference type="InterPro" id="IPR036380">
    <property type="entry name" value="Isochorismatase-like_sf"/>
</dbReference>
<dbReference type="Proteomes" id="UP001597340">
    <property type="component" value="Unassembled WGS sequence"/>
</dbReference>
<sequence>MQGSQFGEAFTPEPGEFVVSGRTGASGFAGSNLDSFLRNQEIKKIYIAGYAFHVCVESTLRHGHDLGYEIRLSKTRHPLLHKNKESMSSNTYFIISENRLPLINSLRSIFLNTVN</sequence>
<dbReference type="EMBL" id="JBHTNZ010000003">
    <property type="protein sequence ID" value="MFD1460538.1"/>
    <property type="molecule type" value="Genomic_DNA"/>
</dbReference>
<proteinExistence type="inferred from homology"/>
<evidence type="ECO:0000313" key="5">
    <source>
        <dbReference type="Proteomes" id="UP001597340"/>
    </source>
</evidence>
<comment type="similarity">
    <text evidence="1">Belongs to the isochorismatase family.</text>
</comment>
<dbReference type="InterPro" id="IPR000868">
    <property type="entry name" value="Isochorismatase-like_dom"/>
</dbReference>
<name>A0ABW4D991_9BACL</name>
<protein>
    <submittedName>
        <fullName evidence="4">Isochorismatase family protein</fullName>
    </submittedName>
</protein>
<reference evidence="5" key="1">
    <citation type="journal article" date="2019" name="Int. J. Syst. Evol. Microbiol.">
        <title>The Global Catalogue of Microorganisms (GCM) 10K type strain sequencing project: providing services to taxonomists for standard genome sequencing and annotation.</title>
        <authorList>
            <consortium name="The Broad Institute Genomics Platform"/>
            <consortium name="The Broad Institute Genome Sequencing Center for Infectious Disease"/>
            <person name="Wu L."/>
            <person name="Ma J."/>
        </authorList>
    </citation>
    <scope>NUCLEOTIDE SEQUENCE [LARGE SCALE GENOMIC DNA]</scope>
    <source>
        <strain evidence="5">CCM 9147</strain>
    </source>
</reference>
<keyword evidence="2" id="KW-0378">Hydrolase</keyword>
<evidence type="ECO:0000256" key="1">
    <source>
        <dbReference type="ARBA" id="ARBA00006336"/>
    </source>
</evidence>
<dbReference type="Gene3D" id="3.40.50.850">
    <property type="entry name" value="Isochorismatase-like"/>
    <property type="match status" value="1"/>
</dbReference>
<dbReference type="Pfam" id="PF00857">
    <property type="entry name" value="Isochorismatase"/>
    <property type="match status" value="1"/>
</dbReference>
<evidence type="ECO:0000256" key="2">
    <source>
        <dbReference type="ARBA" id="ARBA00022801"/>
    </source>
</evidence>
<dbReference type="SUPFAM" id="SSF52499">
    <property type="entry name" value="Isochorismatase-like hydrolases"/>
    <property type="match status" value="1"/>
</dbReference>
<organism evidence="4 5">
    <name type="scientific">Paenibacillus farraposensis</name>
    <dbReference type="NCBI Taxonomy" id="2807095"/>
    <lineage>
        <taxon>Bacteria</taxon>
        <taxon>Bacillati</taxon>
        <taxon>Bacillota</taxon>
        <taxon>Bacilli</taxon>
        <taxon>Bacillales</taxon>
        <taxon>Paenibacillaceae</taxon>
        <taxon>Paenibacillus</taxon>
    </lineage>
</organism>
<keyword evidence="5" id="KW-1185">Reference proteome</keyword>
<comment type="caution">
    <text evidence="4">The sequence shown here is derived from an EMBL/GenBank/DDBJ whole genome shotgun (WGS) entry which is preliminary data.</text>
</comment>
<accession>A0ABW4D991</accession>
<dbReference type="InterPro" id="IPR050272">
    <property type="entry name" value="Isochorismatase-like_hydrls"/>
</dbReference>
<feature type="domain" description="Isochorismatase-like" evidence="3">
    <location>
        <begin position="3"/>
        <end position="72"/>
    </location>
</feature>
<gene>
    <name evidence="4" type="ORF">ACFQ5D_03555</name>
</gene>
<dbReference type="RefSeq" id="WP_377531950.1">
    <property type="nucleotide sequence ID" value="NZ_JAFFQR010000112.1"/>
</dbReference>
<evidence type="ECO:0000259" key="3">
    <source>
        <dbReference type="Pfam" id="PF00857"/>
    </source>
</evidence>